<keyword evidence="6 7" id="KW-0472">Membrane</keyword>
<dbReference type="GO" id="GO:0008374">
    <property type="term" value="F:O-acyltransferase activity"/>
    <property type="evidence" value="ECO:0007669"/>
    <property type="project" value="InterPro"/>
</dbReference>
<comment type="similarity">
    <text evidence="2">Belongs to the wax synthase family.</text>
</comment>
<protein>
    <recommendedName>
        <fullName evidence="8">Wax synthase domain-containing protein</fullName>
    </recommendedName>
</protein>
<feature type="transmembrane region" description="Helical" evidence="7">
    <location>
        <begin position="96"/>
        <end position="119"/>
    </location>
</feature>
<evidence type="ECO:0000256" key="3">
    <source>
        <dbReference type="ARBA" id="ARBA00022679"/>
    </source>
</evidence>
<feature type="domain" description="Wax synthase" evidence="8">
    <location>
        <begin position="47"/>
        <end position="134"/>
    </location>
</feature>
<keyword evidence="5 7" id="KW-1133">Transmembrane helix</keyword>
<dbReference type="GO" id="GO:0006629">
    <property type="term" value="P:lipid metabolic process"/>
    <property type="evidence" value="ECO:0007669"/>
    <property type="project" value="InterPro"/>
</dbReference>
<dbReference type="InterPro" id="IPR032805">
    <property type="entry name" value="Wax_synthase_dom"/>
</dbReference>
<dbReference type="AlphaFoldDB" id="A0A2V1D8E8"/>
<evidence type="ECO:0000256" key="5">
    <source>
        <dbReference type="ARBA" id="ARBA00022989"/>
    </source>
</evidence>
<sequence>PVTRREFKVRAYQAFDIIFDDIFLFPLYHDVCAVIFLSIGLDESWEWPPFFGPITEAYTMRRYWSHFWQRTIYRSFGTHSSLFLRKVLRIENQRTAFARIVNAFGVFGLSAIMHAMVSAKEGGQCAWGRSMLFWIYQPCAFMLEEAVQAVWGRLKRGFGVKESGLVKGLQRVVGYCWVCAWLLWIAPTRTNSLVNCGIE</sequence>
<dbReference type="PANTHER" id="PTHR31595:SF27">
    <property type="entry name" value="WAX SYNTHASE DOMAIN-CONTAINING PROTEIN-RELATED"/>
    <property type="match status" value="1"/>
</dbReference>
<reference evidence="9 10" key="1">
    <citation type="journal article" date="2018" name="Sci. Rep.">
        <title>Comparative genomics provides insights into the lifestyle and reveals functional heterogeneity of dark septate endophytic fungi.</title>
        <authorList>
            <person name="Knapp D.G."/>
            <person name="Nemeth J.B."/>
            <person name="Barry K."/>
            <person name="Hainaut M."/>
            <person name="Henrissat B."/>
            <person name="Johnson J."/>
            <person name="Kuo A."/>
            <person name="Lim J.H.P."/>
            <person name="Lipzen A."/>
            <person name="Nolan M."/>
            <person name="Ohm R.A."/>
            <person name="Tamas L."/>
            <person name="Grigoriev I.V."/>
            <person name="Spatafora J.W."/>
            <person name="Nagy L.G."/>
            <person name="Kovacs G.M."/>
        </authorList>
    </citation>
    <scope>NUCLEOTIDE SEQUENCE [LARGE SCALE GENOMIC DNA]</scope>
    <source>
        <strain evidence="9 10">DSE2036</strain>
    </source>
</reference>
<gene>
    <name evidence="9" type="ORF">DM02DRAFT_539505</name>
</gene>
<dbReference type="EMBL" id="KZ805536">
    <property type="protein sequence ID" value="PVH94406.1"/>
    <property type="molecule type" value="Genomic_DNA"/>
</dbReference>
<dbReference type="Proteomes" id="UP000244855">
    <property type="component" value="Unassembled WGS sequence"/>
</dbReference>
<dbReference type="Pfam" id="PF13813">
    <property type="entry name" value="MBOAT_2"/>
    <property type="match status" value="1"/>
</dbReference>
<dbReference type="GO" id="GO:0016020">
    <property type="term" value="C:membrane"/>
    <property type="evidence" value="ECO:0007669"/>
    <property type="project" value="UniProtKB-SubCell"/>
</dbReference>
<evidence type="ECO:0000256" key="6">
    <source>
        <dbReference type="ARBA" id="ARBA00023136"/>
    </source>
</evidence>
<dbReference type="OrthoDB" id="1077582at2759"/>
<evidence type="ECO:0000313" key="10">
    <source>
        <dbReference type="Proteomes" id="UP000244855"/>
    </source>
</evidence>
<proteinExistence type="inferred from homology"/>
<dbReference type="PANTHER" id="PTHR31595">
    <property type="entry name" value="LONG-CHAIN-ALCOHOL O-FATTY-ACYLTRANSFERASE 3-RELATED"/>
    <property type="match status" value="1"/>
</dbReference>
<dbReference type="InterPro" id="IPR044851">
    <property type="entry name" value="Wax_synthase"/>
</dbReference>
<keyword evidence="4 7" id="KW-0812">Transmembrane</keyword>
<accession>A0A2V1D8E8</accession>
<evidence type="ECO:0000256" key="2">
    <source>
        <dbReference type="ARBA" id="ARBA00007282"/>
    </source>
</evidence>
<evidence type="ECO:0000256" key="1">
    <source>
        <dbReference type="ARBA" id="ARBA00004141"/>
    </source>
</evidence>
<organism evidence="9 10">
    <name type="scientific">Periconia macrospinosa</name>
    <dbReference type="NCBI Taxonomy" id="97972"/>
    <lineage>
        <taxon>Eukaryota</taxon>
        <taxon>Fungi</taxon>
        <taxon>Dikarya</taxon>
        <taxon>Ascomycota</taxon>
        <taxon>Pezizomycotina</taxon>
        <taxon>Dothideomycetes</taxon>
        <taxon>Pleosporomycetidae</taxon>
        <taxon>Pleosporales</taxon>
        <taxon>Massarineae</taxon>
        <taxon>Periconiaceae</taxon>
        <taxon>Periconia</taxon>
    </lineage>
</organism>
<name>A0A2V1D8E8_9PLEO</name>
<keyword evidence="3" id="KW-0808">Transferase</keyword>
<evidence type="ECO:0000256" key="4">
    <source>
        <dbReference type="ARBA" id="ARBA00022692"/>
    </source>
</evidence>
<evidence type="ECO:0000256" key="7">
    <source>
        <dbReference type="SAM" id="Phobius"/>
    </source>
</evidence>
<feature type="non-terminal residue" evidence="9">
    <location>
        <position position="1"/>
    </location>
</feature>
<evidence type="ECO:0000313" key="9">
    <source>
        <dbReference type="EMBL" id="PVH94406.1"/>
    </source>
</evidence>
<keyword evidence="10" id="KW-1185">Reference proteome</keyword>
<comment type="subcellular location">
    <subcellularLocation>
        <location evidence="1">Membrane</location>
        <topology evidence="1">Multi-pass membrane protein</topology>
    </subcellularLocation>
</comment>
<evidence type="ECO:0000259" key="8">
    <source>
        <dbReference type="Pfam" id="PF13813"/>
    </source>
</evidence>